<protein>
    <submittedName>
        <fullName evidence="1">Uncharacterized protein</fullName>
    </submittedName>
</protein>
<evidence type="ECO:0000313" key="1">
    <source>
        <dbReference type="EMBL" id="KAJ9091851.1"/>
    </source>
</evidence>
<proteinExistence type="predicted"/>
<organism evidence="1 2">
    <name type="scientific">Naganishia friedmannii</name>
    <dbReference type="NCBI Taxonomy" id="89922"/>
    <lineage>
        <taxon>Eukaryota</taxon>
        <taxon>Fungi</taxon>
        <taxon>Dikarya</taxon>
        <taxon>Basidiomycota</taxon>
        <taxon>Agaricomycotina</taxon>
        <taxon>Tremellomycetes</taxon>
        <taxon>Filobasidiales</taxon>
        <taxon>Filobasidiaceae</taxon>
        <taxon>Naganishia</taxon>
    </lineage>
</organism>
<dbReference type="EMBL" id="JASBWT010000045">
    <property type="protein sequence ID" value="KAJ9091851.1"/>
    <property type="molecule type" value="Genomic_DNA"/>
</dbReference>
<name>A0ACC2UYM6_9TREE</name>
<dbReference type="Proteomes" id="UP001227268">
    <property type="component" value="Unassembled WGS sequence"/>
</dbReference>
<sequence>MKGTSYDTTDMQLAQAFDLLNIGGVGNLAEAYPSLVTTRTRTALNHIGADFDRTIQTYFLCPKCWRPTPLSQLYTLETSKCGKLEEGTDTACNGVLYHQRAQVRKPTRVIAYNLLSTFLADLMQDPEVRRRSHEWRGDSEDDAAGNYDAPLYDDRARPYKGEDGIMHGLSDGSVWRRQQAHTQRQVDEKTNKVTEPVLEGMSSGSEAFIIVLWLESSSQR</sequence>
<reference evidence="1" key="1">
    <citation type="submission" date="2023-04" db="EMBL/GenBank/DDBJ databases">
        <title>Draft Genome sequencing of Naganishia species isolated from polar environments using Oxford Nanopore Technology.</title>
        <authorList>
            <person name="Leo P."/>
            <person name="Venkateswaran K."/>
        </authorList>
    </citation>
    <scope>NUCLEOTIDE SEQUENCE</scope>
    <source>
        <strain evidence="1">MNA-CCFEE 5423</strain>
    </source>
</reference>
<comment type="caution">
    <text evidence="1">The sequence shown here is derived from an EMBL/GenBank/DDBJ whole genome shotgun (WGS) entry which is preliminary data.</text>
</comment>
<evidence type="ECO:0000313" key="2">
    <source>
        <dbReference type="Proteomes" id="UP001227268"/>
    </source>
</evidence>
<gene>
    <name evidence="1" type="ORF">QFC21_007049</name>
</gene>
<accession>A0ACC2UYM6</accession>
<keyword evidence="2" id="KW-1185">Reference proteome</keyword>